<sequence length="135" mass="15227">YNEEHADLILRSSDNIEFRVYRGILYILSPVLKDLITQKLAEHPTLDDVPLISVPESNSSVLDTFLRICYPGPNPVHLPPTELYHLIHAAEKYQVHAVSHWGWERLLQATADDPVGTYAVACHLEWVADALSCAK</sequence>
<dbReference type="OrthoDB" id="6359816at2759"/>
<dbReference type="Proteomes" id="UP000054196">
    <property type="component" value="Unassembled WGS sequence"/>
</dbReference>
<evidence type="ECO:0000313" key="3">
    <source>
        <dbReference type="Proteomes" id="UP000054196"/>
    </source>
</evidence>
<dbReference type="InterPro" id="IPR000210">
    <property type="entry name" value="BTB/POZ_dom"/>
</dbReference>
<dbReference type="SUPFAM" id="SSF54695">
    <property type="entry name" value="POZ domain"/>
    <property type="match status" value="1"/>
</dbReference>
<name>R7S3N5_PUNST</name>
<dbReference type="AlphaFoldDB" id="R7S3N5"/>
<dbReference type="InterPro" id="IPR011333">
    <property type="entry name" value="SKP1/BTB/POZ_sf"/>
</dbReference>
<accession>R7S3N5</accession>
<dbReference type="SMART" id="SM00225">
    <property type="entry name" value="BTB"/>
    <property type="match status" value="1"/>
</dbReference>
<feature type="non-terminal residue" evidence="2">
    <location>
        <position position="135"/>
    </location>
</feature>
<keyword evidence="3" id="KW-1185">Reference proteome</keyword>
<proteinExistence type="predicted"/>
<dbReference type="RefSeq" id="XP_007388894.1">
    <property type="nucleotide sequence ID" value="XM_007388832.1"/>
</dbReference>
<dbReference type="KEGG" id="psq:PUNSTDRAFT_19161"/>
<dbReference type="CDD" id="cd18186">
    <property type="entry name" value="BTB_POZ_ZBTB_KLHL-like"/>
    <property type="match status" value="1"/>
</dbReference>
<dbReference type="Pfam" id="PF00651">
    <property type="entry name" value="BTB"/>
    <property type="match status" value="1"/>
</dbReference>
<dbReference type="Gene3D" id="3.30.710.10">
    <property type="entry name" value="Potassium Channel Kv1.1, Chain A"/>
    <property type="match status" value="1"/>
</dbReference>
<reference evidence="3" key="1">
    <citation type="journal article" date="2012" name="Science">
        <title>The Paleozoic origin of enzymatic lignin decomposition reconstructed from 31 fungal genomes.</title>
        <authorList>
            <person name="Floudas D."/>
            <person name="Binder M."/>
            <person name="Riley R."/>
            <person name="Barry K."/>
            <person name="Blanchette R.A."/>
            <person name="Henrissat B."/>
            <person name="Martinez A.T."/>
            <person name="Otillar R."/>
            <person name="Spatafora J.W."/>
            <person name="Yadav J.S."/>
            <person name="Aerts A."/>
            <person name="Benoit I."/>
            <person name="Boyd A."/>
            <person name="Carlson A."/>
            <person name="Copeland A."/>
            <person name="Coutinho P.M."/>
            <person name="de Vries R.P."/>
            <person name="Ferreira P."/>
            <person name="Findley K."/>
            <person name="Foster B."/>
            <person name="Gaskell J."/>
            <person name="Glotzer D."/>
            <person name="Gorecki P."/>
            <person name="Heitman J."/>
            <person name="Hesse C."/>
            <person name="Hori C."/>
            <person name="Igarashi K."/>
            <person name="Jurgens J.A."/>
            <person name="Kallen N."/>
            <person name="Kersten P."/>
            <person name="Kohler A."/>
            <person name="Kuees U."/>
            <person name="Kumar T.K.A."/>
            <person name="Kuo A."/>
            <person name="LaButti K."/>
            <person name="Larrondo L.F."/>
            <person name="Lindquist E."/>
            <person name="Ling A."/>
            <person name="Lombard V."/>
            <person name="Lucas S."/>
            <person name="Lundell T."/>
            <person name="Martin R."/>
            <person name="McLaughlin D.J."/>
            <person name="Morgenstern I."/>
            <person name="Morin E."/>
            <person name="Murat C."/>
            <person name="Nagy L.G."/>
            <person name="Nolan M."/>
            <person name="Ohm R.A."/>
            <person name="Patyshakuliyeva A."/>
            <person name="Rokas A."/>
            <person name="Ruiz-Duenas F.J."/>
            <person name="Sabat G."/>
            <person name="Salamov A."/>
            <person name="Samejima M."/>
            <person name="Schmutz J."/>
            <person name="Slot J.C."/>
            <person name="St John F."/>
            <person name="Stenlid J."/>
            <person name="Sun H."/>
            <person name="Sun S."/>
            <person name="Syed K."/>
            <person name="Tsang A."/>
            <person name="Wiebenga A."/>
            <person name="Young D."/>
            <person name="Pisabarro A."/>
            <person name="Eastwood D.C."/>
            <person name="Martin F."/>
            <person name="Cullen D."/>
            <person name="Grigoriev I.V."/>
            <person name="Hibbett D.S."/>
        </authorList>
    </citation>
    <scope>NUCLEOTIDE SEQUENCE [LARGE SCALE GENOMIC DNA]</scope>
    <source>
        <strain evidence="3">HHB-11173 SS5</strain>
    </source>
</reference>
<protein>
    <recommendedName>
        <fullName evidence="1">BTB domain-containing protein</fullName>
    </recommendedName>
</protein>
<dbReference type="PROSITE" id="PS50097">
    <property type="entry name" value="BTB"/>
    <property type="match status" value="1"/>
</dbReference>
<evidence type="ECO:0000259" key="1">
    <source>
        <dbReference type="PROSITE" id="PS50097"/>
    </source>
</evidence>
<gene>
    <name evidence="2" type="ORF">PUNSTDRAFT_19161</name>
</gene>
<dbReference type="HOGENOM" id="CLU_052397_3_1_1"/>
<feature type="domain" description="BTB" evidence="1">
    <location>
        <begin position="6"/>
        <end position="78"/>
    </location>
</feature>
<organism evidence="2 3">
    <name type="scientific">Punctularia strigosozonata (strain HHB-11173)</name>
    <name type="common">White-rot fungus</name>
    <dbReference type="NCBI Taxonomy" id="741275"/>
    <lineage>
        <taxon>Eukaryota</taxon>
        <taxon>Fungi</taxon>
        <taxon>Dikarya</taxon>
        <taxon>Basidiomycota</taxon>
        <taxon>Agaricomycotina</taxon>
        <taxon>Agaricomycetes</taxon>
        <taxon>Corticiales</taxon>
        <taxon>Punctulariaceae</taxon>
        <taxon>Punctularia</taxon>
    </lineage>
</organism>
<feature type="non-terminal residue" evidence="2">
    <location>
        <position position="1"/>
    </location>
</feature>
<dbReference type="EMBL" id="JH687558">
    <property type="protein sequence ID" value="EIN03836.1"/>
    <property type="molecule type" value="Genomic_DNA"/>
</dbReference>
<dbReference type="GeneID" id="18881879"/>
<evidence type="ECO:0000313" key="2">
    <source>
        <dbReference type="EMBL" id="EIN03836.1"/>
    </source>
</evidence>